<accession>A0A8X7WFD3</accession>
<name>A0A8X7WFD3_BRACI</name>
<organism evidence="1 2">
    <name type="scientific">Brassica carinata</name>
    <name type="common">Ethiopian mustard</name>
    <name type="synonym">Abyssinian cabbage</name>
    <dbReference type="NCBI Taxonomy" id="52824"/>
    <lineage>
        <taxon>Eukaryota</taxon>
        <taxon>Viridiplantae</taxon>
        <taxon>Streptophyta</taxon>
        <taxon>Embryophyta</taxon>
        <taxon>Tracheophyta</taxon>
        <taxon>Spermatophyta</taxon>
        <taxon>Magnoliopsida</taxon>
        <taxon>eudicotyledons</taxon>
        <taxon>Gunneridae</taxon>
        <taxon>Pentapetalae</taxon>
        <taxon>rosids</taxon>
        <taxon>malvids</taxon>
        <taxon>Brassicales</taxon>
        <taxon>Brassicaceae</taxon>
        <taxon>Brassiceae</taxon>
        <taxon>Brassica</taxon>
    </lineage>
</organism>
<sequence>MENASYEREEIESSSRIRISRRKPWLFEFLELWGSKLRVVKGFDETRRETSLGLKDGFFFGDGRRRRRRKRGTEKRVLVVDSLFSRREWREK</sequence>
<comment type="caution">
    <text evidence="1">The sequence shown here is derived from an EMBL/GenBank/DDBJ whole genome shotgun (WGS) entry which is preliminary data.</text>
</comment>
<evidence type="ECO:0000313" key="2">
    <source>
        <dbReference type="Proteomes" id="UP000886595"/>
    </source>
</evidence>
<gene>
    <name evidence="1" type="ORF">Bca52824_011442</name>
</gene>
<keyword evidence="2" id="KW-1185">Reference proteome</keyword>
<evidence type="ECO:0000313" key="1">
    <source>
        <dbReference type="EMBL" id="KAG2328714.1"/>
    </source>
</evidence>
<dbReference type="Proteomes" id="UP000886595">
    <property type="component" value="Unassembled WGS sequence"/>
</dbReference>
<proteinExistence type="predicted"/>
<dbReference type="AlphaFoldDB" id="A0A8X7WFD3"/>
<reference evidence="1 2" key="1">
    <citation type="submission" date="2020-02" db="EMBL/GenBank/DDBJ databases">
        <authorList>
            <person name="Ma Q."/>
            <person name="Huang Y."/>
            <person name="Song X."/>
            <person name="Pei D."/>
        </authorList>
    </citation>
    <scope>NUCLEOTIDE SEQUENCE [LARGE SCALE GENOMIC DNA]</scope>
    <source>
        <strain evidence="1">Sxm20200214</strain>
        <tissue evidence="1">Leaf</tissue>
    </source>
</reference>
<dbReference type="EMBL" id="JAAMPC010000002">
    <property type="protein sequence ID" value="KAG2328714.1"/>
    <property type="molecule type" value="Genomic_DNA"/>
</dbReference>
<protein>
    <submittedName>
        <fullName evidence="1">Uncharacterized protein</fullName>
    </submittedName>
</protein>